<protein>
    <submittedName>
        <fullName evidence="1">Uncharacterized protein</fullName>
    </submittedName>
</protein>
<keyword evidence="2" id="KW-1185">Reference proteome</keyword>
<dbReference type="HOGENOM" id="CLU_094100_0_0_6"/>
<gene>
    <name evidence="1" type="ORF">F938_00821</name>
</gene>
<dbReference type="Proteomes" id="UP000013251">
    <property type="component" value="Unassembled WGS sequence"/>
</dbReference>
<dbReference type="OrthoDB" id="6708516at2"/>
<proteinExistence type="predicted"/>
<name>N9DQK7_ACIBZ</name>
<dbReference type="AlphaFoldDB" id="N9DQK7"/>
<organism evidence="1 2">
    <name type="scientific">Acinetobacter bereziniae LMG 1003 = CIP 70.12</name>
    <dbReference type="NCBI Taxonomy" id="981324"/>
    <lineage>
        <taxon>Bacteria</taxon>
        <taxon>Pseudomonadati</taxon>
        <taxon>Pseudomonadota</taxon>
        <taxon>Gammaproteobacteria</taxon>
        <taxon>Moraxellales</taxon>
        <taxon>Moraxellaceae</taxon>
        <taxon>Acinetobacter</taxon>
    </lineage>
</organism>
<evidence type="ECO:0000313" key="2">
    <source>
        <dbReference type="Proteomes" id="UP000013251"/>
    </source>
</evidence>
<evidence type="ECO:0000313" key="1">
    <source>
        <dbReference type="EMBL" id="ENW00177.1"/>
    </source>
</evidence>
<reference evidence="1 2" key="1">
    <citation type="submission" date="2013-02" db="EMBL/GenBank/DDBJ databases">
        <title>The Genome Sequence of Acinetobacter bereziniae CIP 70.12.</title>
        <authorList>
            <consortium name="The Broad Institute Genome Sequencing Platform"/>
            <consortium name="The Broad Institute Genome Sequencing Center for Infectious Disease"/>
            <person name="Cerqueira G."/>
            <person name="Feldgarden M."/>
            <person name="Courvalin P."/>
            <person name="Perichon B."/>
            <person name="Grillot-Courvalin C."/>
            <person name="Clermont D."/>
            <person name="Rocha E."/>
            <person name="Yoon E.-J."/>
            <person name="Nemec A."/>
            <person name="Walker B."/>
            <person name="Young S.K."/>
            <person name="Zeng Q."/>
            <person name="Gargeya S."/>
            <person name="Fitzgerald M."/>
            <person name="Haas B."/>
            <person name="Abouelleil A."/>
            <person name="Alvarado L."/>
            <person name="Arachchi H.M."/>
            <person name="Berlin A.M."/>
            <person name="Chapman S.B."/>
            <person name="Dewar J."/>
            <person name="Goldberg J."/>
            <person name="Griggs A."/>
            <person name="Gujja S."/>
            <person name="Hansen M."/>
            <person name="Howarth C."/>
            <person name="Imamovic A."/>
            <person name="Larimer J."/>
            <person name="McCowan C."/>
            <person name="Murphy C."/>
            <person name="Neiman D."/>
            <person name="Pearson M."/>
            <person name="Priest M."/>
            <person name="Roberts A."/>
            <person name="Saif S."/>
            <person name="Shea T."/>
            <person name="Sisk P."/>
            <person name="Sykes S."/>
            <person name="Wortman J."/>
            <person name="Nusbaum C."/>
            <person name="Birren B."/>
        </authorList>
    </citation>
    <scope>NUCLEOTIDE SEQUENCE [LARGE SCALE GENOMIC DNA]</scope>
    <source>
        <strain evidence="1 2">CIP 70.12</strain>
    </source>
</reference>
<sequence>MSEFTYEHAMSLISKMRINYGKKFADQWSGVTPRELANEMLNSYQGLTQSDFQRGLSRMSHEKWPPTIPEFRSWCEPKSGDWLDAHEAWAIARNSIEFGTGRELTVIWTEQTAKAFDKCADLVITGDKYQLAEAKKIFISIYDRLITEAKDQGLKPVYITSLGVDKDQQISAIEQAQFDGFLTAPEAKAQLEHNPKKSNSDKRYKTLAREALEKLKGQLKAKNPINKLTPECIEPQPWESAKQEHIDPFDQFEQYKAMLERDGKKIPLSLRGAS</sequence>
<dbReference type="EMBL" id="APQG01000015">
    <property type="protein sequence ID" value="ENW00177.1"/>
    <property type="molecule type" value="Genomic_DNA"/>
</dbReference>
<comment type="caution">
    <text evidence="1">The sequence shown here is derived from an EMBL/GenBank/DDBJ whole genome shotgun (WGS) entry which is preliminary data.</text>
</comment>
<accession>N9DQK7</accession>
<dbReference type="PATRIC" id="fig|1217650.3.peg.785"/>
<dbReference type="RefSeq" id="WP_005029645.1">
    <property type="nucleotide sequence ID" value="NZ_KB849755.1"/>
</dbReference>